<keyword evidence="3" id="KW-1185">Reference proteome</keyword>
<dbReference type="EMBL" id="FQ311868">
    <property type="protein sequence ID" value="CBS87875.1"/>
    <property type="molecule type" value="Genomic_DNA"/>
</dbReference>
<dbReference type="Proteomes" id="UP000005667">
    <property type="component" value="Chromosome"/>
</dbReference>
<protein>
    <submittedName>
        <fullName evidence="2">Uncharacterized protein</fullName>
    </submittedName>
</protein>
<name>G7Z3B3_AZOL4</name>
<organism evidence="2 3">
    <name type="scientific">Azospirillum lipoferum (strain 4B)</name>
    <dbReference type="NCBI Taxonomy" id="862719"/>
    <lineage>
        <taxon>Bacteria</taxon>
        <taxon>Pseudomonadati</taxon>
        <taxon>Pseudomonadota</taxon>
        <taxon>Alphaproteobacteria</taxon>
        <taxon>Rhodospirillales</taxon>
        <taxon>Azospirillaceae</taxon>
        <taxon>Azospirillum</taxon>
    </lineage>
</organism>
<accession>G7Z3B3</accession>
<feature type="compositionally biased region" description="Basic and acidic residues" evidence="1">
    <location>
        <begin position="37"/>
        <end position="52"/>
    </location>
</feature>
<feature type="region of interest" description="Disordered" evidence="1">
    <location>
        <begin position="27"/>
        <end position="65"/>
    </location>
</feature>
<sequence length="65" mass="7461">MGGRREGRIIGRRPRQSKADFALTFQDGGGWLQPAHVHPEYPRPEKKKDAPLRRRPFPNRGTVGR</sequence>
<dbReference type="AlphaFoldDB" id="G7Z3B3"/>
<evidence type="ECO:0000313" key="2">
    <source>
        <dbReference type="EMBL" id="CBS87875.1"/>
    </source>
</evidence>
<proteinExistence type="predicted"/>
<dbReference type="KEGG" id="ali:AZOLI_2684"/>
<reference evidence="3" key="1">
    <citation type="journal article" date="2011" name="PLoS Genet.">
        <title>Azospirillum genomes reveal transition of bacteria from aquatic to terrestrial environments.</title>
        <authorList>
            <person name="Wisniewski-Dye F."/>
            <person name="Borziak K."/>
            <person name="Khalsa-Moyers G."/>
            <person name="Alexandre G."/>
            <person name="Sukharnikov L.O."/>
            <person name="Wuichet K."/>
            <person name="Hurst G.B."/>
            <person name="McDonald W.H."/>
            <person name="Robertson J.S."/>
            <person name="Barbe V."/>
            <person name="Calteau A."/>
            <person name="Rouy Z."/>
            <person name="Mangenot S."/>
            <person name="Prigent-Combaret C."/>
            <person name="Normand P."/>
            <person name="Boyer M."/>
            <person name="Siguier P."/>
            <person name="Dessaux Y."/>
            <person name="Elmerich C."/>
            <person name="Condemine G."/>
            <person name="Krishnen G."/>
            <person name="Kennedy I."/>
            <person name="Paterson A.H."/>
            <person name="Gonzalez V."/>
            <person name="Mavingui P."/>
            <person name="Zhulin I.B."/>
        </authorList>
    </citation>
    <scope>NUCLEOTIDE SEQUENCE [LARGE SCALE GENOMIC DNA]</scope>
    <source>
        <strain evidence="3">4B</strain>
    </source>
</reference>
<gene>
    <name evidence="2" type="ordered locus">AZOLI_2684</name>
</gene>
<evidence type="ECO:0000313" key="3">
    <source>
        <dbReference type="Proteomes" id="UP000005667"/>
    </source>
</evidence>
<dbReference type="HOGENOM" id="CLU_2840260_0_0_5"/>
<dbReference type="STRING" id="862719.AZOLI_2684"/>
<evidence type="ECO:0000256" key="1">
    <source>
        <dbReference type="SAM" id="MobiDB-lite"/>
    </source>
</evidence>